<comment type="function">
    <text evidence="20">ATP-dependent DNA helicase important for chromosome transmission and normal cell cycle progression in G(2)/M. May have a role in changing DNA topology to allow the loading of proteins involved in maintaining sister chromatid cohesion in the vicinity of the centromeres. Has a specific role in chromosome segregation during meiosis II.</text>
</comment>
<gene>
    <name evidence="24" type="ORF">A4X06_0g1305</name>
</gene>
<dbReference type="GO" id="GO:0005524">
    <property type="term" value="F:ATP binding"/>
    <property type="evidence" value="ECO:0007669"/>
    <property type="project" value="UniProtKB-KW"/>
</dbReference>
<keyword evidence="14" id="KW-0539">Nucleus</keyword>
<feature type="region of interest" description="Disordered" evidence="22">
    <location>
        <begin position="79"/>
        <end position="103"/>
    </location>
</feature>
<keyword evidence="6" id="KW-0479">Metal-binding</keyword>
<evidence type="ECO:0000256" key="10">
    <source>
        <dbReference type="ARBA" id="ARBA00022840"/>
    </source>
</evidence>
<dbReference type="GO" id="GO:0003677">
    <property type="term" value="F:DNA binding"/>
    <property type="evidence" value="ECO:0007669"/>
    <property type="project" value="InterPro"/>
</dbReference>
<proteinExistence type="inferred from homology"/>
<dbReference type="SMART" id="SM00488">
    <property type="entry name" value="DEXDc2"/>
    <property type="match status" value="1"/>
</dbReference>
<protein>
    <recommendedName>
        <fullName evidence="5">ATP-dependent DNA helicase CHL1</fullName>
        <ecNumber evidence="17">5.6.2.3</ecNumber>
    </recommendedName>
    <alternativeName>
        <fullName evidence="4">ATP-dependent DNA helicase chl1</fullName>
    </alternativeName>
    <alternativeName>
        <fullName evidence="16">Chromosome loss protein 1</fullName>
    </alternativeName>
    <alternativeName>
        <fullName evidence="18 19">DNA 5'-3' helicase CHL1</fullName>
    </alternativeName>
</protein>
<accession>A0A8X7SZV5</accession>
<keyword evidence="25" id="KW-1185">Reference proteome</keyword>
<dbReference type="EMBL" id="LWDE02000082">
    <property type="protein sequence ID" value="KAE8253642.1"/>
    <property type="molecule type" value="Genomic_DNA"/>
</dbReference>
<dbReference type="Pfam" id="PF13307">
    <property type="entry name" value="Helicase_C_2"/>
    <property type="match status" value="1"/>
</dbReference>
<dbReference type="Gene3D" id="3.40.50.300">
    <property type="entry name" value="P-loop containing nucleotide triphosphate hydrolases"/>
    <property type="match status" value="3"/>
</dbReference>
<keyword evidence="12" id="KW-0411">Iron-sulfur</keyword>
<dbReference type="FunFam" id="3.40.50.300:FF:001372">
    <property type="entry name" value="ATP-dependent DNA helicase chl1"/>
    <property type="match status" value="1"/>
</dbReference>
<feature type="compositionally biased region" description="Acidic residues" evidence="22">
    <location>
        <begin position="93"/>
        <end position="102"/>
    </location>
</feature>
<evidence type="ECO:0000256" key="12">
    <source>
        <dbReference type="ARBA" id="ARBA00023014"/>
    </source>
</evidence>
<reference evidence="24" key="1">
    <citation type="submission" date="2016-04" db="EMBL/GenBank/DDBJ databases">
        <authorList>
            <person name="Nguyen H.D."/>
            <person name="Samba Siva P."/>
            <person name="Cullis J."/>
            <person name="Levesque C.A."/>
            <person name="Hambleton S."/>
        </authorList>
    </citation>
    <scope>NUCLEOTIDE SEQUENCE</scope>
    <source>
        <strain evidence="24">DAOMC 236426</strain>
    </source>
</reference>
<dbReference type="SMART" id="SM00491">
    <property type="entry name" value="HELICc2"/>
    <property type="match status" value="1"/>
</dbReference>
<dbReference type="GO" id="GO:0043139">
    <property type="term" value="F:5'-3' DNA helicase activity"/>
    <property type="evidence" value="ECO:0007669"/>
    <property type="project" value="UniProtKB-EC"/>
</dbReference>
<sequence length="1035" mass="113028">MSAERDTLALPQPERSASGFHFPYATPYSNQLDLMAALFHAIEHRKVAVMESPTGTGKSLSVICAALTWFISNSRRAQLGSTKNNNNNNNNNSEEEQEDEPDWVTAHAEAKQRSALLQHEAELNERIERIRKHQKELIAKAAQQSRQDPRPRKKIRLDGDIDNDGEGEDDDARFLPSDLSDSESGPSSISIQKKKKQKNAHFRVLPYTDRITSDTAGQSNEDDNINLNPAVRALIAELAASRPRSSRTRGEEDDHDHEDEEPESTPKIFFASRTHSQLSQFVQELRKTAFSGSAQDGSGVQLNWTDHHQHTVRAVPLGSRKQLCIHTGVQKLGARRGAEAMNEKCLELMKGGTSKQQKKGGSADAEEGTSKKGRCQFLPSNDALGHAQMLDFRDHALASLHDIEDLAELGRNLNICPYYGARTSARQAELITLPYPLLLSRPARTALALSLKDAIIIIDEAHNLIDTVLSSHSVALSLVNLRAAKAGLDVYLAKFASRLKGVNENAVRKVRAVVGALEEWCVKEVEKAAKEQGKKEWVITSNEFISLVGGTFDQVNFLTLQTYLQESQLLRKVISYIDVQAERAADKAAKAKIAQTATATTARKSSSSKPSAPSKTTKPPAAKGTKVAPADDDDNKDIRDDKTASMAAMMGGMYAIEGFLLSLTNRTDDGRVFVSISPAPSPSPPPAGKGGAAGEKSMVLRYQLLNPADSFAEVVREARSVILLGGTMEPMSDFRTQLFPDVPKDRFTTFSCGHIIPPSNLHAAVLTTAPRTNRGLEFKWDARSDTALLDDLGTVLLNLCAVVPGGLVVFVPSYGFLEAVWTRWEKSGLLARLDAKKKIFQEPKSTSDVEAVFERYAAVIAGAMTKQVKANPAQTPSTSGSAATPTGALMFAVVGAKLSEGINFSDDLARAVVMVGMPFANAASPELAERMRYVRELAKTSGGLEKSASKLDAGNELYLNMCMKAVNQSIGRAIRHKNDYAALILLDRRYARPDIRNRLPGWIRNEVKTVEQFGPAMAGLGAFFRGKKQQQAVVV</sequence>
<feature type="region of interest" description="Disordered" evidence="22">
    <location>
        <begin position="137"/>
        <end position="205"/>
    </location>
</feature>
<evidence type="ECO:0000256" key="22">
    <source>
        <dbReference type="SAM" id="MobiDB-lite"/>
    </source>
</evidence>
<feature type="compositionally biased region" description="Acidic residues" evidence="22">
    <location>
        <begin position="160"/>
        <end position="171"/>
    </location>
</feature>
<feature type="compositionally biased region" description="Low complexity" evidence="22">
    <location>
        <begin position="350"/>
        <end position="362"/>
    </location>
</feature>
<dbReference type="InterPro" id="IPR006554">
    <property type="entry name" value="Helicase-like_DEXD_c2"/>
</dbReference>
<comment type="cofactor">
    <cofactor evidence="1">
        <name>[4Fe-4S] cluster</name>
        <dbReference type="ChEBI" id="CHEBI:49883"/>
    </cofactor>
</comment>
<feature type="compositionally biased region" description="Acidic residues" evidence="22">
    <location>
        <begin position="251"/>
        <end position="263"/>
    </location>
</feature>
<keyword evidence="9" id="KW-0347">Helicase</keyword>
<dbReference type="GO" id="GO:0046872">
    <property type="term" value="F:metal ion binding"/>
    <property type="evidence" value="ECO:0007669"/>
    <property type="project" value="UniProtKB-KW"/>
</dbReference>
<evidence type="ECO:0000256" key="4">
    <source>
        <dbReference type="ARBA" id="ARBA00016387"/>
    </source>
</evidence>
<keyword evidence="15" id="KW-0131">Cell cycle</keyword>
<name>A0A8X7SZV5_9BASI</name>
<keyword evidence="8" id="KW-0378">Hydrolase</keyword>
<feature type="domain" description="Helicase ATP-binding" evidence="23">
    <location>
        <begin position="17"/>
        <end position="509"/>
    </location>
</feature>
<evidence type="ECO:0000256" key="3">
    <source>
        <dbReference type="ARBA" id="ARBA00008435"/>
    </source>
</evidence>
<feature type="compositionally biased region" description="Basic residues" evidence="22">
    <location>
        <begin position="192"/>
        <end position="201"/>
    </location>
</feature>
<comment type="catalytic activity">
    <reaction evidence="21">
        <text>ATP + H2O = ADP + phosphate + H(+)</text>
        <dbReference type="Rhea" id="RHEA:13065"/>
        <dbReference type="ChEBI" id="CHEBI:15377"/>
        <dbReference type="ChEBI" id="CHEBI:15378"/>
        <dbReference type="ChEBI" id="CHEBI:30616"/>
        <dbReference type="ChEBI" id="CHEBI:43474"/>
        <dbReference type="ChEBI" id="CHEBI:456216"/>
        <dbReference type="EC" id="5.6.2.3"/>
    </reaction>
</comment>
<evidence type="ECO:0000256" key="1">
    <source>
        <dbReference type="ARBA" id="ARBA00001966"/>
    </source>
</evidence>
<comment type="subcellular location">
    <subcellularLocation>
        <location evidence="2">Nucleus</location>
    </subcellularLocation>
</comment>
<feature type="compositionally biased region" description="Low complexity" evidence="22">
    <location>
        <begin position="596"/>
        <end position="628"/>
    </location>
</feature>
<dbReference type="CDD" id="cd18788">
    <property type="entry name" value="SF2_C_XPD"/>
    <property type="match status" value="1"/>
</dbReference>
<dbReference type="GO" id="GO:0051536">
    <property type="term" value="F:iron-sulfur cluster binding"/>
    <property type="evidence" value="ECO:0007669"/>
    <property type="project" value="UniProtKB-KW"/>
</dbReference>
<dbReference type="InterPro" id="IPR002464">
    <property type="entry name" value="DNA/RNA_helicase_DEAH_CS"/>
</dbReference>
<dbReference type="InterPro" id="IPR045028">
    <property type="entry name" value="DinG/Rad3-like"/>
</dbReference>
<evidence type="ECO:0000256" key="2">
    <source>
        <dbReference type="ARBA" id="ARBA00004123"/>
    </source>
</evidence>
<dbReference type="GO" id="GO:0005634">
    <property type="term" value="C:nucleus"/>
    <property type="evidence" value="ECO:0007669"/>
    <property type="project" value="UniProtKB-SubCell"/>
</dbReference>
<dbReference type="PANTHER" id="PTHR11472:SF41">
    <property type="entry name" value="ATP-DEPENDENT DNA HELICASE DDX11-RELATED"/>
    <property type="match status" value="1"/>
</dbReference>
<feature type="region of interest" description="Disordered" evidence="22">
    <location>
        <begin position="238"/>
        <end position="264"/>
    </location>
</feature>
<dbReference type="GO" id="GO:0034085">
    <property type="term" value="P:establishment of sister chromatid cohesion"/>
    <property type="evidence" value="ECO:0007669"/>
    <property type="project" value="TreeGrafter"/>
</dbReference>
<comment type="caution">
    <text evidence="24">The sequence shown here is derived from an EMBL/GenBank/DDBJ whole genome shotgun (WGS) entry which is preliminary data.</text>
</comment>
<evidence type="ECO:0000313" key="24">
    <source>
        <dbReference type="EMBL" id="KAE8253642.1"/>
    </source>
</evidence>
<dbReference type="EC" id="5.6.2.3" evidence="17"/>
<feature type="region of interest" description="Disordered" evidence="22">
    <location>
        <begin position="349"/>
        <end position="374"/>
    </location>
</feature>
<dbReference type="GO" id="GO:0016818">
    <property type="term" value="F:hydrolase activity, acting on acid anhydrides, in phosphorus-containing anhydrides"/>
    <property type="evidence" value="ECO:0007669"/>
    <property type="project" value="InterPro"/>
</dbReference>
<dbReference type="Pfam" id="PF06733">
    <property type="entry name" value="DEAD_2"/>
    <property type="match status" value="1"/>
</dbReference>
<keyword evidence="7" id="KW-0547">Nucleotide-binding</keyword>
<comment type="similarity">
    <text evidence="3">Belongs to the DEAD box helicase family. DEAH subfamily. DDX11/CHL1 sub-subfamily.</text>
</comment>
<evidence type="ECO:0000256" key="5">
    <source>
        <dbReference type="ARBA" id="ARBA00017386"/>
    </source>
</evidence>
<evidence type="ECO:0000256" key="18">
    <source>
        <dbReference type="ARBA" id="ARBA00044998"/>
    </source>
</evidence>
<reference evidence="24" key="2">
    <citation type="journal article" date="2019" name="IMA Fungus">
        <title>Genome sequencing and comparison of five Tilletia species to identify candidate genes for the detection of regulated species infecting wheat.</title>
        <authorList>
            <person name="Nguyen H.D.T."/>
            <person name="Sultana T."/>
            <person name="Kesanakurti P."/>
            <person name="Hambleton S."/>
        </authorList>
    </citation>
    <scope>NUCLEOTIDE SEQUENCE</scope>
    <source>
        <strain evidence="24">DAOMC 236426</strain>
    </source>
</reference>
<evidence type="ECO:0000256" key="20">
    <source>
        <dbReference type="ARBA" id="ARBA00045702"/>
    </source>
</evidence>
<feature type="compositionally biased region" description="Low complexity" evidence="22">
    <location>
        <begin position="175"/>
        <end position="191"/>
    </location>
</feature>
<evidence type="ECO:0000256" key="11">
    <source>
        <dbReference type="ARBA" id="ARBA00023004"/>
    </source>
</evidence>
<keyword evidence="10" id="KW-0067">ATP-binding</keyword>
<evidence type="ECO:0000313" key="25">
    <source>
        <dbReference type="Proteomes" id="UP000077684"/>
    </source>
</evidence>
<evidence type="ECO:0000256" key="15">
    <source>
        <dbReference type="ARBA" id="ARBA00023306"/>
    </source>
</evidence>
<organism evidence="24 25">
    <name type="scientific">Tilletia controversa</name>
    <name type="common">dwarf bunt fungus</name>
    <dbReference type="NCBI Taxonomy" id="13291"/>
    <lineage>
        <taxon>Eukaryota</taxon>
        <taxon>Fungi</taxon>
        <taxon>Dikarya</taxon>
        <taxon>Basidiomycota</taxon>
        <taxon>Ustilaginomycotina</taxon>
        <taxon>Exobasidiomycetes</taxon>
        <taxon>Tilletiales</taxon>
        <taxon>Tilletiaceae</taxon>
        <taxon>Tilletia</taxon>
    </lineage>
</organism>
<feature type="region of interest" description="Disordered" evidence="22">
    <location>
        <begin position="596"/>
        <end position="639"/>
    </location>
</feature>
<evidence type="ECO:0000256" key="6">
    <source>
        <dbReference type="ARBA" id="ARBA00022723"/>
    </source>
</evidence>
<evidence type="ECO:0000256" key="13">
    <source>
        <dbReference type="ARBA" id="ARBA00023235"/>
    </source>
</evidence>
<dbReference type="PANTHER" id="PTHR11472">
    <property type="entry name" value="DNA REPAIR DEAD HELICASE RAD3/XP-D SUBFAMILY MEMBER"/>
    <property type="match status" value="1"/>
</dbReference>
<dbReference type="InterPro" id="IPR027417">
    <property type="entry name" value="P-loop_NTPase"/>
</dbReference>
<dbReference type="Proteomes" id="UP000077684">
    <property type="component" value="Unassembled WGS sequence"/>
</dbReference>
<keyword evidence="11" id="KW-0408">Iron</keyword>
<evidence type="ECO:0000256" key="21">
    <source>
        <dbReference type="ARBA" id="ARBA00048954"/>
    </source>
</evidence>
<evidence type="ECO:0000256" key="17">
    <source>
        <dbReference type="ARBA" id="ARBA00044969"/>
    </source>
</evidence>
<evidence type="ECO:0000256" key="9">
    <source>
        <dbReference type="ARBA" id="ARBA00022806"/>
    </source>
</evidence>
<feature type="region of interest" description="Disordered" evidence="22">
    <location>
        <begin position="1"/>
        <end position="20"/>
    </location>
</feature>
<evidence type="ECO:0000256" key="19">
    <source>
        <dbReference type="ARBA" id="ARBA00045008"/>
    </source>
</evidence>
<dbReference type="InterPro" id="IPR014013">
    <property type="entry name" value="Helic_SF1/SF2_ATP-bd_DinG/Rad3"/>
</dbReference>
<dbReference type="AlphaFoldDB" id="A0A8X7SZV5"/>
<dbReference type="PROSITE" id="PS51193">
    <property type="entry name" value="HELICASE_ATP_BIND_2"/>
    <property type="match status" value="1"/>
</dbReference>
<dbReference type="InterPro" id="IPR010614">
    <property type="entry name" value="RAD3-like_helicase_DEAD"/>
</dbReference>
<dbReference type="InterPro" id="IPR006555">
    <property type="entry name" value="ATP-dep_Helicase_C"/>
</dbReference>
<keyword evidence="13" id="KW-0413">Isomerase</keyword>
<evidence type="ECO:0000256" key="8">
    <source>
        <dbReference type="ARBA" id="ARBA00022801"/>
    </source>
</evidence>
<dbReference type="PROSITE" id="PS00690">
    <property type="entry name" value="DEAH_ATP_HELICASE"/>
    <property type="match status" value="1"/>
</dbReference>
<evidence type="ECO:0000256" key="7">
    <source>
        <dbReference type="ARBA" id="ARBA00022741"/>
    </source>
</evidence>
<dbReference type="SUPFAM" id="SSF52540">
    <property type="entry name" value="P-loop containing nucleoside triphosphate hydrolases"/>
    <property type="match status" value="1"/>
</dbReference>
<evidence type="ECO:0000259" key="23">
    <source>
        <dbReference type="PROSITE" id="PS51193"/>
    </source>
</evidence>
<evidence type="ECO:0000256" key="16">
    <source>
        <dbReference type="ARBA" id="ARBA00029709"/>
    </source>
</evidence>
<evidence type="ECO:0000256" key="14">
    <source>
        <dbReference type="ARBA" id="ARBA00023242"/>
    </source>
</evidence>
<dbReference type="GO" id="GO:0006139">
    <property type="term" value="P:nucleobase-containing compound metabolic process"/>
    <property type="evidence" value="ECO:0007669"/>
    <property type="project" value="InterPro"/>
</dbReference>